<dbReference type="PANTHER" id="PTHR21529:SF4">
    <property type="entry name" value="TPR AND ANKYRIN REPEAT-CONTAINING PROTEIN 1"/>
    <property type="match status" value="1"/>
</dbReference>
<dbReference type="Pfam" id="PF20073">
    <property type="entry name" value="DUF6469"/>
    <property type="match status" value="1"/>
</dbReference>
<dbReference type="Pfam" id="PF13087">
    <property type="entry name" value="AAA_12"/>
    <property type="match status" value="1"/>
</dbReference>
<dbReference type="GO" id="GO:0004386">
    <property type="term" value="F:helicase activity"/>
    <property type="evidence" value="ECO:0007669"/>
    <property type="project" value="UniProtKB-UniRule"/>
</dbReference>
<dbReference type="Gramene" id="TVU33954">
    <property type="protein sequence ID" value="TVU33954"/>
    <property type="gene ID" value="EJB05_15770"/>
</dbReference>
<dbReference type="PROSITE" id="PS51198">
    <property type="entry name" value="UVRD_HELICASE_ATP_BIND"/>
    <property type="match status" value="1"/>
</dbReference>
<dbReference type="FunFam" id="3.40.50.300:FF:000326">
    <property type="entry name" value="P-loop containing nucleoside triphosphate hydrolase"/>
    <property type="match status" value="1"/>
</dbReference>
<evidence type="ECO:0000259" key="6">
    <source>
        <dbReference type="PROSITE" id="PS51198"/>
    </source>
</evidence>
<dbReference type="GO" id="GO:0005694">
    <property type="term" value="C:chromosome"/>
    <property type="evidence" value="ECO:0007669"/>
    <property type="project" value="UniProtKB-ARBA"/>
</dbReference>
<feature type="domain" description="UvrD-like helicase ATP-binding" evidence="6">
    <location>
        <begin position="1028"/>
        <end position="1418"/>
    </location>
</feature>
<dbReference type="InterPro" id="IPR039904">
    <property type="entry name" value="TRANK1"/>
</dbReference>
<dbReference type="InterPro" id="IPR027417">
    <property type="entry name" value="P-loop_NTPase"/>
</dbReference>
<gene>
    <name evidence="7" type="ORF">EJB05_15770</name>
</gene>
<accession>A0A5J9VF10</accession>
<dbReference type="CDD" id="cd18808">
    <property type="entry name" value="SF1_C_Upf1"/>
    <property type="match status" value="1"/>
</dbReference>
<dbReference type="Pfam" id="PF00580">
    <property type="entry name" value="UvrD-helicase"/>
    <property type="match status" value="1"/>
</dbReference>
<dbReference type="OrthoDB" id="3156807at2759"/>
<dbReference type="GO" id="GO:0016787">
    <property type="term" value="F:hydrolase activity"/>
    <property type="evidence" value="ECO:0007669"/>
    <property type="project" value="UniProtKB-UniRule"/>
</dbReference>
<evidence type="ECO:0000256" key="4">
    <source>
        <dbReference type="ARBA" id="ARBA00022840"/>
    </source>
</evidence>
<keyword evidence="3 5" id="KW-0347">Helicase</keyword>
<dbReference type="EMBL" id="RWGY01000009">
    <property type="protein sequence ID" value="TVU33954.1"/>
    <property type="molecule type" value="Genomic_DNA"/>
</dbReference>
<feature type="binding site" evidence="5">
    <location>
        <begin position="1049"/>
        <end position="1056"/>
    </location>
    <ligand>
        <name>ATP</name>
        <dbReference type="ChEBI" id="CHEBI:30616"/>
    </ligand>
</feature>
<keyword evidence="4 5" id="KW-0067">ATP-binding</keyword>
<dbReference type="SUPFAM" id="SSF52540">
    <property type="entry name" value="P-loop containing nucleoside triphosphate hydrolases"/>
    <property type="match status" value="2"/>
</dbReference>
<evidence type="ECO:0000256" key="5">
    <source>
        <dbReference type="PROSITE-ProRule" id="PRU00560"/>
    </source>
</evidence>
<dbReference type="PANTHER" id="PTHR21529">
    <property type="entry name" value="MAMMARY TURMOR VIRUS RECEPTOR HOMOLOG 1, 2 MTVR1, 2"/>
    <property type="match status" value="1"/>
</dbReference>
<evidence type="ECO:0000313" key="8">
    <source>
        <dbReference type="Proteomes" id="UP000324897"/>
    </source>
</evidence>
<dbReference type="InterPro" id="IPR014016">
    <property type="entry name" value="UvrD-like_ATP-bd"/>
</dbReference>
<protein>
    <recommendedName>
        <fullName evidence="6">UvrD-like helicase ATP-binding domain-containing protein</fullName>
    </recommendedName>
</protein>
<dbReference type="InterPro" id="IPR047187">
    <property type="entry name" value="SF1_C_Upf1"/>
</dbReference>
<dbReference type="Pfam" id="PF13086">
    <property type="entry name" value="AAA_11"/>
    <property type="match status" value="1"/>
</dbReference>
<keyword evidence="2 5" id="KW-0378">Hydrolase</keyword>
<evidence type="ECO:0000256" key="2">
    <source>
        <dbReference type="ARBA" id="ARBA00022801"/>
    </source>
</evidence>
<comment type="caution">
    <text evidence="7">The sequence shown here is derived from an EMBL/GenBank/DDBJ whole genome shotgun (WGS) entry which is preliminary data.</text>
</comment>
<keyword evidence="1 5" id="KW-0547">Nucleotide-binding</keyword>
<feature type="non-terminal residue" evidence="7">
    <location>
        <position position="1"/>
    </location>
</feature>
<evidence type="ECO:0000256" key="3">
    <source>
        <dbReference type="ARBA" id="ARBA00022806"/>
    </source>
</evidence>
<organism evidence="7 8">
    <name type="scientific">Eragrostis curvula</name>
    <name type="common">weeping love grass</name>
    <dbReference type="NCBI Taxonomy" id="38414"/>
    <lineage>
        <taxon>Eukaryota</taxon>
        <taxon>Viridiplantae</taxon>
        <taxon>Streptophyta</taxon>
        <taxon>Embryophyta</taxon>
        <taxon>Tracheophyta</taxon>
        <taxon>Spermatophyta</taxon>
        <taxon>Magnoliopsida</taxon>
        <taxon>Liliopsida</taxon>
        <taxon>Poales</taxon>
        <taxon>Poaceae</taxon>
        <taxon>PACMAD clade</taxon>
        <taxon>Chloridoideae</taxon>
        <taxon>Eragrostideae</taxon>
        <taxon>Eragrostidinae</taxon>
        <taxon>Eragrostis</taxon>
    </lineage>
</organism>
<reference evidence="7 8" key="1">
    <citation type="journal article" date="2019" name="Sci. Rep.">
        <title>A high-quality genome of Eragrostis curvula grass provides insights into Poaceae evolution and supports new strategies to enhance forage quality.</title>
        <authorList>
            <person name="Carballo J."/>
            <person name="Santos B.A.C.M."/>
            <person name="Zappacosta D."/>
            <person name="Garbus I."/>
            <person name="Selva J.P."/>
            <person name="Gallo C.A."/>
            <person name="Diaz A."/>
            <person name="Albertini E."/>
            <person name="Caccamo M."/>
            <person name="Echenique V."/>
        </authorList>
    </citation>
    <scope>NUCLEOTIDE SEQUENCE [LARGE SCALE GENOMIC DNA]</scope>
    <source>
        <strain evidence="8">cv. Victoria</strain>
        <tissue evidence="7">Leaf</tissue>
    </source>
</reference>
<evidence type="ECO:0000313" key="7">
    <source>
        <dbReference type="EMBL" id="TVU33954.1"/>
    </source>
</evidence>
<dbReference type="GO" id="GO:0005524">
    <property type="term" value="F:ATP binding"/>
    <property type="evidence" value="ECO:0007669"/>
    <property type="project" value="UniProtKB-UniRule"/>
</dbReference>
<proteinExistence type="predicted"/>
<evidence type="ECO:0000256" key="1">
    <source>
        <dbReference type="ARBA" id="ARBA00022741"/>
    </source>
</evidence>
<name>A0A5J9VF10_9POAL</name>
<feature type="non-terminal residue" evidence="7">
    <location>
        <position position="2323"/>
    </location>
</feature>
<sequence>MEDEEGDLSDVVLSWSIQEILEGQKKVPKIPCEFDSLDSYFKSFVAPLIEETRSEIGSSLKGIREAPYSEILSVEAQRESQLLYNMDVDAIYTDNTYLARNGDVLILSCFKPEVTEDLLRYGASLVLVMAVSTVVQHQKELRIKVPRNIWPKENGTKFKYALFATNIMTNLRMWDALFSCRNKNDNFTTIKSLLSAKKMGDNSCGICTVEVEGSLSYLAEIQTRLNQSQLDAVMSIISAVRCNHSNHIKLIWGPPGTGKTRTISATLITLNKLKYRTLMCAPTNISVVGVCRRVLQALNDLNGHAHAHDLPFSRGNIILFGNKHKMDINDELQDVLLDYRVDKLSRCFSLSSGWRSCIDSVIKLLENCSYNHNTLPLDIASTGPSDLLAQFGSVTNNLKEFIVDLWIHLPEKCFSPDTITTISDLWDLLKRMNNILSSEDITNSYAKTGFPSFSVAKYDYSKQTGLAEQWLEARFRCLQLLRYLLRSFDLPIGVGKSWTRDYCIRNATLIFCTVSSSYHLRDMDITPINALIIDEAAQVRECESIIPLLLNGLRNAILVGDDRQLQPIVKSHVSKEAGFGVSLFKRLVLLGFEKHFLNMQYRMDPCISLFPNAQFYEGRILDNSNVKSPSYNKEFLELPYGSYAFLNIVDGKEEREGGGNSWRNMVEVAVILHLIKSIFKSWDHAVRKITIGVVSPYSSQVNAIKTRLGTKYDSHDSFNIRVTSIDGFQGEEDDVIILSTVRSNREGALGFLADNQRVNVALTRARHCLWILGNVNTLSISGTIWESLVNDAKQRECLFNATDNAALAKLVLKVKVELDQLGDLLKFDSSVFCNTKWKIIFSSEFRNAFAKLKSAQLRWEVLQKLVGLGCGWRSRVNLGMTYKSEFVKVYKIGDLYLVWSIDLEKGARLFQIIKIWDLVTSQHIERVSQRLRNLFSMYSDDYMEHCRIVQKEGKWELPMVWRAGHEITRLKKDCGADAQDSDDQVDVPYSLDHSKVSESFLLMKFYSLSSGVAKHLLAATDGSEIDIPFELTEQEKEIVLFPCTSFILGRAGTGKTTVLTMKLIQKEQQSLIANQGLYFGEVNLSGDDDNNGLMTLNDVRSEQGFIRQIFLTVSSKLCSVVKNQISRLKRFASDDFSYHPSSLQMHDISDDLEEFSDIPDNFSNIPQKNYPLAITFRKFLMMIDGTLHTSFFDRFYGHLRICNEGGRSKSRALQAYIKSKEVDYEKFSCSYWPHFSVNLTKNLDASTVFTQIISHIKGGNQAGMSPTGKLGRQDYIMLSDIRFPSLSAEMRAKIYDIYLCYEKKKCIADEFDLSDFVISLHCRLSTDGYSGDTLDYIYIDEVQDLTMNQIALLSYVCSNFTEGFVFAGDTAQTISRGIDFRFEDIRRFFYTDFLQKKKHRKAYRISDMFQLSQNFRTHRGILMLAQSIMDLLYHFFPFSVDKLNPETSLVHGDAPVLLASSNGESSLTAIFGGKRSDDSDTNTFGANQVILVRDDTTKEQVVGIVGRKALVLTVLESKGLEFEDVLLYNFFTTSPLRNKWRVIYGCMKVDETISLHKGKAYQEFDGNKHFLLCSELKQLYVAVTRTRQRLWICEDESELCQPMFDYWKRLFLVQVRQLDSSLFKEMKKESSTDDWRLQGIKLFNERQYGMALVCFQKAGDEYRENWARAADLQACGERIVSGNWQRGKGFFMKAAEIYDLIGKHEKAAICFIKSRDFRKAGLVYLEKCGSSRLEDAGECFAMAKCWSQAANAYFEAKCYSKCFSTCFKAELFDLGLKFIRQLEETLSFEGPNCSELNSTRNKYLEDCASHYFHRKDMKVMMQYVKAFSSMDIAHAFLTSRTLFNELLSFHVEMGNFTEAAEVAERIVSVFLGEGTTDSGDITQLALLRVIMNILWTSQGERRYLKGNIHTEPLLKKARDIVRKVSKLYCSASLETDALHDPRKSLANLSNNLFIGSKSILAKFFAARSILDIHLLFGSFGYTFKSWSALENRRWSYDILSCNQMSPISLIFIWNSWKKIVVEVLLRKIPFQTKSGYSSQQGRTRRRLNVDQDGSSVRNYWINELYSVGIRVLSKLELLANISSKETVHPYFKVLIALSVYDISIFFKDTKFGRPKNVDTKDFFVLDERLRNNMDKFKNFFVLSERLFFESVILDCKAETTHNLLYIINSSTAIDLLVPSLNAIGSLLNRGFTSEQLTRLTTLLLLAARLDDRVVSTFIRYLTRNSEWARFFQALKGFLDSGNDRTRMIMMLHTVLESRSIAKWTLKVYYASPMLFDNLMKWFSLLASSYMKSLLVEMLKNYISGSWSRELDHCPIISLIQTLL</sequence>
<dbReference type="InterPro" id="IPR041679">
    <property type="entry name" value="DNA2/NAM7-like_C"/>
</dbReference>
<dbReference type="Gene3D" id="3.40.50.300">
    <property type="entry name" value="P-loop containing nucleotide triphosphate hydrolases"/>
    <property type="match status" value="4"/>
</dbReference>
<dbReference type="Proteomes" id="UP000324897">
    <property type="component" value="Unassembled WGS sequence"/>
</dbReference>
<keyword evidence="8" id="KW-1185">Reference proteome</keyword>
<dbReference type="InterPro" id="IPR045529">
    <property type="entry name" value="DUF6469"/>
</dbReference>
<dbReference type="InterPro" id="IPR041677">
    <property type="entry name" value="DNA2/NAM7_AAA_11"/>
</dbReference>